<gene>
    <name evidence="1" type="ORF">J2S20_002179</name>
</gene>
<dbReference type="Proteomes" id="UP001241537">
    <property type="component" value="Unassembled WGS sequence"/>
</dbReference>
<dbReference type="InterPro" id="IPR029068">
    <property type="entry name" value="Glyas_Bleomycin-R_OHBP_Dase"/>
</dbReference>
<dbReference type="AlphaFoldDB" id="A0AAE4ALQ9"/>
<dbReference type="GO" id="GO:0016829">
    <property type="term" value="F:lyase activity"/>
    <property type="evidence" value="ECO:0007669"/>
    <property type="project" value="UniProtKB-KW"/>
</dbReference>
<dbReference type="SUPFAM" id="SSF54593">
    <property type="entry name" value="Glyoxalase/Bleomycin resistance protein/Dihydroxybiphenyl dioxygenase"/>
    <property type="match status" value="1"/>
</dbReference>
<keyword evidence="1" id="KW-0456">Lyase</keyword>
<sequence length="64" mass="7588">MRIVHITIRSARKEETVAFYQKYCGLRVQRELGDMIAFLADAEGATNIEVIRVRNTRYRRQEFP</sequence>
<accession>A0AAE4ALQ9</accession>
<evidence type="ECO:0000313" key="2">
    <source>
        <dbReference type="Proteomes" id="UP001241537"/>
    </source>
</evidence>
<dbReference type="RefSeq" id="WP_307255393.1">
    <property type="nucleotide sequence ID" value="NZ_JAUSTO010000020.1"/>
</dbReference>
<comment type="caution">
    <text evidence="1">The sequence shown here is derived from an EMBL/GenBank/DDBJ whole genome shotgun (WGS) entry which is preliminary data.</text>
</comment>
<dbReference type="EMBL" id="JAUSTO010000020">
    <property type="protein sequence ID" value="MDQ0153459.1"/>
    <property type="molecule type" value="Genomic_DNA"/>
</dbReference>
<dbReference type="Gene3D" id="3.10.180.10">
    <property type="entry name" value="2,3-Dihydroxybiphenyl 1,2-Dioxygenase, domain 1"/>
    <property type="match status" value="1"/>
</dbReference>
<organism evidence="1 2">
    <name type="scientific">Moryella indoligenes</name>
    <dbReference type="NCBI Taxonomy" id="371674"/>
    <lineage>
        <taxon>Bacteria</taxon>
        <taxon>Bacillati</taxon>
        <taxon>Bacillota</taxon>
        <taxon>Clostridia</taxon>
        <taxon>Lachnospirales</taxon>
        <taxon>Lachnospiraceae</taxon>
        <taxon>Moryella</taxon>
    </lineage>
</organism>
<keyword evidence="2" id="KW-1185">Reference proteome</keyword>
<name>A0AAE4ALQ9_9FIRM</name>
<proteinExistence type="predicted"/>
<evidence type="ECO:0000313" key="1">
    <source>
        <dbReference type="EMBL" id="MDQ0153459.1"/>
    </source>
</evidence>
<protein>
    <submittedName>
        <fullName evidence="1">Catechol 2,3-dioxygenase-like lactoylglutathione lyase family enzyme</fullName>
    </submittedName>
</protein>
<reference evidence="1" key="1">
    <citation type="submission" date="2023-07" db="EMBL/GenBank/DDBJ databases">
        <title>Genomic Encyclopedia of Type Strains, Phase IV (KMG-IV): sequencing the most valuable type-strain genomes for metagenomic binning, comparative biology and taxonomic classification.</title>
        <authorList>
            <person name="Goeker M."/>
        </authorList>
    </citation>
    <scope>NUCLEOTIDE SEQUENCE</scope>
    <source>
        <strain evidence="1">DSM 19659</strain>
    </source>
</reference>